<dbReference type="Pfam" id="PF00179">
    <property type="entry name" value="UQ_con"/>
    <property type="match status" value="1"/>
</dbReference>
<evidence type="ECO:0000256" key="11">
    <source>
        <dbReference type="RuleBase" id="RU362109"/>
    </source>
</evidence>
<evidence type="ECO:0000256" key="4">
    <source>
        <dbReference type="ARBA" id="ARBA00022786"/>
    </source>
</evidence>
<evidence type="ECO:0000256" key="5">
    <source>
        <dbReference type="ARBA" id="ARBA00022840"/>
    </source>
</evidence>
<dbReference type="InterPro" id="IPR050113">
    <property type="entry name" value="Ub_conjugating_enzyme"/>
</dbReference>
<dbReference type="PROSITE" id="PS50127">
    <property type="entry name" value="UBC_2"/>
    <property type="match status" value="1"/>
</dbReference>
<organism evidence="14 15">
    <name type="scientific">Patella caerulea</name>
    <name type="common">Rayed Mediterranean limpet</name>
    <dbReference type="NCBI Taxonomy" id="87958"/>
    <lineage>
        <taxon>Eukaryota</taxon>
        <taxon>Metazoa</taxon>
        <taxon>Spiralia</taxon>
        <taxon>Lophotrochozoa</taxon>
        <taxon>Mollusca</taxon>
        <taxon>Gastropoda</taxon>
        <taxon>Patellogastropoda</taxon>
        <taxon>Patelloidea</taxon>
        <taxon>Patellidae</taxon>
        <taxon>Patella</taxon>
    </lineage>
</organism>
<sequence length="200" mass="23092">MQRAARMKRELKMLSENPPFGISCWPKEDKIDLLEAQIVGGEGTPYEKGIFKLEIQLPERYPFEPPKVRFVTQIYHPNIDNGGRICLDTLKMPPKGAWKPCLNISTVLTSIQLLMAEPNPEDPLMTDISNEYKYNKTVFIHHAQQSTQKYAIQTNVKNENCGLEEEENKNKKRKRLEDKTTTDDAKRVKPMEEVTNITRS</sequence>
<dbReference type="GO" id="GO:0061631">
    <property type="term" value="F:ubiquitin conjugating enzyme activity"/>
    <property type="evidence" value="ECO:0007669"/>
    <property type="project" value="UniProtKB-EC"/>
</dbReference>
<dbReference type="Gene3D" id="3.10.110.10">
    <property type="entry name" value="Ubiquitin Conjugating Enzyme"/>
    <property type="match status" value="1"/>
</dbReference>
<evidence type="ECO:0000256" key="2">
    <source>
        <dbReference type="ARBA" id="ARBA00022679"/>
    </source>
</evidence>
<dbReference type="GO" id="GO:0005524">
    <property type="term" value="F:ATP binding"/>
    <property type="evidence" value="ECO:0007669"/>
    <property type="project" value="UniProtKB-UniRule"/>
</dbReference>
<keyword evidence="15" id="KW-1185">Reference proteome</keyword>
<evidence type="ECO:0000256" key="7">
    <source>
        <dbReference type="ARBA" id="ARBA00076317"/>
    </source>
</evidence>
<evidence type="ECO:0000259" key="13">
    <source>
        <dbReference type="PROSITE" id="PS50127"/>
    </source>
</evidence>
<evidence type="ECO:0000256" key="3">
    <source>
        <dbReference type="ARBA" id="ARBA00022741"/>
    </source>
</evidence>
<dbReference type="PANTHER" id="PTHR24067">
    <property type="entry name" value="UBIQUITIN-CONJUGATING ENZYME E2"/>
    <property type="match status" value="1"/>
</dbReference>
<dbReference type="EC" id="2.3.2.23" evidence="1"/>
<comment type="similarity">
    <text evidence="11">Belongs to the ubiquitin-conjugating enzyme family.</text>
</comment>
<keyword evidence="2" id="KW-0808">Transferase</keyword>
<accession>A0AAN8JS90</accession>
<feature type="compositionally biased region" description="Basic and acidic residues" evidence="12">
    <location>
        <begin position="175"/>
        <end position="192"/>
    </location>
</feature>
<dbReference type="FunFam" id="3.10.110.10:FF:000041">
    <property type="entry name" value="Ubiquitin-conjugating enzyme E2 T"/>
    <property type="match status" value="1"/>
</dbReference>
<reference evidence="14 15" key="1">
    <citation type="submission" date="2024-01" db="EMBL/GenBank/DDBJ databases">
        <title>The genome of the rayed Mediterranean limpet Patella caerulea (Linnaeus, 1758).</title>
        <authorList>
            <person name="Anh-Thu Weber A."/>
            <person name="Halstead-Nussloch G."/>
        </authorList>
    </citation>
    <scope>NUCLEOTIDE SEQUENCE [LARGE SCALE GENOMIC DNA]</scope>
    <source>
        <strain evidence="14">AATW-2023a</strain>
        <tissue evidence="14">Whole specimen</tissue>
    </source>
</reference>
<feature type="region of interest" description="Disordered" evidence="12">
    <location>
        <begin position="161"/>
        <end position="200"/>
    </location>
</feature>
<feature type="domain" description="UBC core" evidence="13">
    <location>
        <begin position="2"/>
        <end position="152"/>
    </location>
</feature>
<evidence type="ECO:0000256" key="9">
    <source>
        <dbReference type="ARBA" id="ARBA00082133"/>
    </source>
</evidence>
<evidence type="ECO:0000256" key="8">
    <source>
        <dbReference type="ARBA" id="ARBA00077509"/>
    </source>
</evidence>
<evidence type="ECO:0000313" key="14">
    <source>
        <dbReference type="EMBL" id="KAK6184082.1"/>
    </source>
</evidence>
<dbReference type="Proteomes" id="UP001347796">
    <property type="component" value="Unassembled WGS sequence"/>
</dbReference>
<keyword evidence="3 11" id="KW-0547">Nucleotide-binding</keyword>
<name>A0AAN8JS90_PATCE</name>
<evidence type="ECO:0000256" key="6">
    <source>
        <dbReference type="ARBA" id="ARBA00072440"/>
    </source>
</evidence>
<protein>
    <recommendedName>
        <fullName evidence="6">Ubiquitin-conjugating enzyme E2 T</fullName>
        <ecNumber evidence="1">2.3.2.23</ecNumber>
    </recommendedName>
    <alternativeName>
        <fullName evidence="7">E2 ubiquitin-conjugating enzyme T</fullName>
    </alternativeName>
    <alternativeName>
        <fullName evidence="9">Ubiquitin carrier protein T</fullName>
    </alternativeName>
    <alternativeName>
        <fullName evidence="8">Ubiquitin-protein ligase T</fullName>
    </alternativeName>
</protein>
<dbReference type="CDD" id="cd23805">
    <property type="entry name" value="UBCc_UBE2T"/>
    <property type="match status" value="1"/>
</dbReference>
<dbReference type="SUPFAM" id="SSF54495">
    <property type="entry name" value="UBC-like"/>
    <property type="match status" value="1"/>
</dbReference>
<gene>
    <name evidence="14" type="ORF">SNE40_006617</name>
</gene>
<comment type="caution">
    <text evidence="14">The sequence shown here is derived from an EMBL/GenBank/DDBJ whole genome shotgun (WGS) entry which is preliminary data.</text>
</comment>
<dbReference type="InterPro" id="IPR000608">
    <property type="entry name" value="UBC"/>
</dbReference>
<dbReference type="PROSITE" id="PS00183">
    <property type="entry name" value="UBC_1"/>
    <property type="match status" value="1"/>
</dbReference>
<evidence type="ECO:0000256" key="10">
    <source>
        <dbReference type="PROSITE-ProRule" id="PRU10133"/>
    </source>
</evidence>
<keyword evidence="4 11" id="KW-0833">Ubl conjugation pathway</keyword>
<dbReference type="InterPro" id="IPR016135">
    <property type="entry name" value="UBQ-conjugating_enzyme/RWD"/>
</dbReference>
<dbReference type="InterPro" id="IPR023313">
    <property type="entry name" value="UBQ-conjugating_AS"/>
</dbReference>
<dbReference type="SMART" id="SM00212">
    <property type="entry name" value="UBCc"/>
    <property type="match status" value="1"/>
</dbReference>
<keyword evidence="5 11" id="KW-0067">ATP-binding</keyword>
<evidence type="ECO:0000256" key="1">
    <source>
        <dbReference type="ARBA" id="ARBA00012486"/>
    </source>
</evidence>
<proteinExistence type="inferred from homology"/>
<dbReference type="AlphaFoldDB" id="A0AAN8JS90"/>
<dbReference type="EMBL" id="JAZGQO010000006">
    <property type="protein sequence ID" value="KAK6184082.1"/>
    <property type="molecule type" value="Genomic_DNA"/>
</dbReference>
<feature type="active site" description="Glycyl thioester intermediate" evidence="10">
    <location>
        <position position="86"/>
    </location>
</feature>
<evidence type="ECO:0000313" key="15">
    <source>
        <dbReference type="Proteomes" id="UP001347796"/>
    </source>
</evidence>
<evidence type="ECO:0000256" key="12">
    <source>
        <dbReference type="SAM" id="MobiDB-lite"/>
    </source>
</evidence>